<feature type="signal peptide" evidence="1">
    <location>
        <begin position="1"/>
        <end position="21"/>
    </location>
</feature>
<sequence length="136" mass="14608">MIRGSVALCFLALVATSTTTAFAPNHSHSSKVGSTQQNAVEEVASAFQQSQDMFHHMGVVGPFSDILQGHHPAQFDQDGGIMMTEHLEDPVLKPGKGFVPPTPMKDATKAAALIIPAAVIIEEKKHGRPVPVYYMD</sequence>
<keyword evidence="3" id="KW-1185">Reference proteome</keyword>
<evidence type="ECO:0000313" key="2">
    <source>
        <dbReference type="EMBL" id="KAG7372986.1"/>
    </source>
</evidence>
<dbReference type="AlphaFoldDB" id="A0A9K3Q6Z6"/>
<gene>
    <name evidence="2" type="ORF">IV203_033710</name>
</gene>
<comment type="caution">
    <text evidence="2">The sequence shown here is derived from an EMBL/GenBank/DDBJ whole genome shotgun (WGS) entry which is preliminary data.</text>
</comment>
<dbReference type="Proteomes" id="UP000693970">
    <property type="component" value="Unassembled WGS sequence"/>
</dbReference>
<feature type="chain" id="PRO_5039902951" evidence="1">
    <location>
        <begin position="22"/>
        <end position="136"/>
    </location>
</feature>
<name>A0A9K3Q6Z6_9STRA</name>
<proteinExistence type="predicted"/>
<evidence type="ECO:0000256" key="1">
    <source>
        <dbReference type="SAM" id="SignalP"/>
    </source>
</evidence>
<evidence type="ECO:0000313" key="3">
    <source>
        <dbReference type="Proteomes" id="UP000693970"/>
    </source>
</evidence>
<reference evidence="2" key="2">
    <citation type="submission" date="2021-04" db="EMBL/GenBank/DDBJ databases">
        <authorList>
            <person name="Podell S."/>
        </authorList>
    </citation>
    <scope>NUCLEOTIDE SEQUENCE</scope>
    <source>
        <strain evidence="2">Hildebrandi</strain>
    </source>
</reference>
<accession>A0A9K3Q6Z6</accession>
<protein>
    <submittedName>
        <fullName evidence="2">Uncharacterized protein</fullName>
    </submittedName>
</protein>
<organism evidence="2 3">
    <name type="scientific">Nitzschia inconspicua</name>
    <dbReference type="NCBI Taxonomy" id="303405"/>
    <lineage>
        <taxon>Eukaryota</taxon>
        <taxon>Sar</taxon>
        <taxon>Stramenopiles</taxon>
        <taxon>Ochrophyta</taxon>
        <taxon>Bacillariophyta</taxon>
        <taxon>Bacillariophyceae</taxon>
        <taxon>Bacillariophycidae</taxon>
        <taxon>Bacillariales</taxon>
        <taxon>Bacillariaceae</taxon>
        <taxon>Nitzschia</taxon>
    </lineage>
</organism>
<dbReference type="EMBL" id="JAGRRH010000002">
    <property type="protein sequence ID" value="KAG7372986.1"/>
    <property type="molecule type" value="Genomic_DNA"/>
</dbReference>
<keyword evidence="1" id="KW-0732">Signal</keyword>
<reference evidence="2" key="1">
    <citation type="journal article" date="2021" name="Sci. Rep.">
        <title>Diploid genomic architecture of Nitzschia inconspicua, an elite biomass production diatom.</title>
        <authorList>
            <person name="Oliver A."/>
            <person name="Podell S."/>
            <person name="Pinowska A."/>
            <person name="Traller J.C."/>
            <person name="Smith S.R."/>
            <person name="McClure R."/>
            <person name="Beliaev A."/>
            <person name="Bohutskyi P."/>
            <person name="Hill E.A."/>
            <person name="Rabines A."/>
            <person name="Zheng H."/>
            <person name="Allen L.Z."/>
            <person name="Kuo A."/>
            <person name="Grigoriev I.V."/>
            <person name="Allen A.E."/>
            <person name="Hazlebeck D."/>
            <person name="Allen E.E."/>
        </authorList>
    </citation>
    <scope>NUCLEOTIDE SEQUENCE</scope>
    <source>
        <strain evidence="2">Hildebrandi</strain>
    </source>
</reference>